<dbReference type="EMBL" id="SEYY01015152">
    <property type="protein sequence ID" value="KAB7500119.1"/>
    <property type="molecule type" value="Genomic_DNA"/>
</dbReference>
<sequence length="100" mass="11256">MIDLTYTPLKSYGLVTDSLVKSALVKDKGKEAELLSFEVKPFTQKGDNYLSVVSEVLVRYRLNGSEIDASYVAKINPLQPVSSFTEVIEEMFGRETEFKI</sequence>
<evidence type="ECO:0000313" key="1">
    <source>
        <dbReference type="EMBL" id="KAB7500119.1"/>
    </source>
</evidence>
<reference evidence="1 2" key="1">
    <citation type="journal article" date="2019" name="PLoS Biol.">
        <title>Sex chromosomes control vertical transmission of feminizing Wolbachia symbionts in an isopod.</title>
        <authorList>
            <person name="Becking T."/>
            <person name="Chebbi M.A."/>
            <person name="Giraud I."/>
            <person name="Moumen B."/>
            <person name="Laverre T."/>
            <person name="Caubet Y."/>
            <person name="Peccoud J."/>
            <person name="Gilbert C."/>
            <person name="Cordaux R."/>
        </authorList>
    </citation>
    <scope>NUCLEOTIDE SEQUENCE [LARGE SCALE GENOMIC DNA]</scope>
    <source>
        <strain evidence="1">ANa2</strain>
        <tissue evidence="1">Whole body excluding digestive tract and cuticle</tissue>
    </source>
</reference>
<dbReference type="AlphaFoldDB" id="A0A5N5T294"/>
<comment type="caution">
    <text evidence="1">The sequence shown here is derived from an EMBL/GenBank/DDBJ whole genome shotgun (WGS) entry which is preliminary data.</text>
</comment>
<proteinExistence type="predicted"/>
<feature type="non-terminal residue" evidence="1">
    <location>
        <position position="100"/>
    </location>
</feature>
<name>A0A5N5T294_9CRUS</name>
<protein>
    <submittedName>
        <fullName evidence="1">Uncharacterized protein</fullName>
    </submittedName>
</protein>
<dbReference type="Proteomes" id="UP000326759">
    <property type="component" value="Unassembled WGS sequence"/>
</dbReference>
<keyword evidence="2" id="KW-1185">Reference proteome</keyword>
<accession>A0A5N5T294</accession>
<evidence type="ECO:0000313" key="2">
    <source>
        <dbReference type="Proteomes" id="UP000326759"/>
    </source>
</evidence>
<gene>
    <name evidence="1" type="ORF">Anas_04961</name>
</gene>
<organism evidence="1 2">
    <name type="scientific">Armadillidium nasatum</name>
    <dbReference type="NCBI Taxonomy" id="96803"/>
    <lineage>
        <taxon>Eukaryota</taxon>
        <taxon>Metazoa</taxon>
        <taxon>Ecdysozoa</taxon>
        <taxon>Arthropoda</taxon>
        <taxon>Crustacea</taxon>
        <taxon>Multicrustacea</taxon>
        <taxon>Malacostraca</taxon>
        <taxon>Eumalacostraca</taxon>
        <taxon>Peracarida</taxon>
        <taxon>Isopoda</taxon>
        <taxon>Oniscidea</taxon>
        <taxon>Crinocheta</taxon>
        <taxon>Armadillidiidae</taxon>
        <taxon>Armadillidium</taxon>
    </lineage>
</organism>
<dbReference type="OrthoDB" id="8250698at2759"/>